<name>A0A9P7ZZY2_MORAP</name>
<dbReference type="InterPro" id="IPR009071">
    <property type="entry name" value="HMG_box_dom"/>
</dbReference>
<dbReference type="Proteomes" id="UP000717515">
    <property type="component" value="Unassembled WGS sequence"/>
</dbReference>
<evidence type="ECO:0000313" key="5">
    <source>
        <dbReference type="Proteomes" id="UP000717515"/>
    </source>
</evidence>
<keyword evidence="1" id="KW-0238">DNA-binding</keyword>
<evidence type="ECO:0000313" key="4">
    <source>
        <dbReference type="EMBL" id="KAG9321768.1"/>
    </source>
</evidence>
<gene>
    <name evidence="4" type="ORF">KVV02_005687</name>
</gene>
<feature type="domain" description="HMG box" evidence="3">
    <location>
        <begin position="700"/>
        <end position="748"/>
    </location>
</feature>
<evidence type="ECO:0000259" key="3">
    <source>
        <dbReference type="PROSITE" id="PS50118"/>
    </source>
</evidence>
<dbReference type="PROSITE" id="PS50118">
    <property type="entry name" value="HMG_BOX_2"/>
    <property type="match status" value="1"/>
</dbReference>
<protein>
    <recommendedName>
        <fullName evidence="3">HMG box domain-containing protein</fullName>
    </recommendedName>
</protein>
<dbReference type="Gene3D" id="1.10.30.10">
    <property type="entry name" value="High mobility group box domain"/>
    <property type="match status" value="1"/>
</dbReference>
<sequence>MDVDVDDENAQLWQSGSPGPTYTSNQPEPTECDDYWFIPPYINTEVLLEQLQKITDESTAHLAHNFEQQRIDIWGSIESIQKAKLSLDHIGRYYFENAERRQKATKTKGWAKPERELTPAEKKKRDRMEQRRQENQKYMGIPETECAFKHCVKLPKNMPATRLLGRNLHVLDALRTECKSFIWMEQPDMKLYVAGDDEHSSHTAMNRIKNFIIKWLTQPTDAVCHILEKPSTFVEIHFVPAPGMTYIRPPYADAGDNMLLLMKAKPVGNYGNLRSVDLKMDTIDSPIGIRDSAGQAGIKEDKHLPIADASANDAYVQAMKYNESMIARNIERIRKHLFGSLDQIQLIDSDLKMRIRFGQVGLREYPKRVEWDTKTLDTNIIPDSRLKSEFSPFFTRSSETFAALATKLTPPHLQEQQTETEVLWTLGVVKRDEETNEPINVQLDVTFRADEKVPDERITPTIVLSPILAFFYAFRRFSWAWTITAGRRLPSDKFSAEGTFVHKLRMESRVGQEKKLVFANTNNIQLKTVRREKRTLYTHGTWTIELTEESYWTLTKANPSKPYQSVTLNMAPDHVFYSVSMYKDSWVSRLSENPYLGLGQVPNWEPEDFLEGEEAIGKTLETVSEVRALIESCFQTLAPTLQHHCCLLLTPAPSNAPSPTVHCIHRKPISFPFTMPKVKAATVPVKKAAPAAPAAPAEPAKRKMSAYNSYMKEELPKYKVANPGVDHKEAFKQVASKWKTSTQNPKRV</sequence>
<reference evidence="4" key="1">
    <citation type="submission" date="2021-07" db="EMBL/GenBank/DDBJ databases">
        <title>Draft genome of Mortierella alpina, strain LL118, isolated from an aspen leaf litter sample.</title>
        <authorList>
            <person name="Yang S."/>
            <person name="Vinatzer B.A."/>
        </authorList>
    </citation>
    <scope>NUCLEOTIDE SEQUENCE</scope>
    <source>
        <strain evidence="4">LL118</strain>
    </source>
</reference>
<keyword evidence="1" id="KW-0539">Nucleus</keyword>
<feature type="DNA-binding region" description="HMG box" evidence="1">
    <location>
        <begin position="700"/>
        <end position="748"/>
    </location>
</feature>
<dbReference type="InterPro" id="IPR036910">
    <property type="entry name" value="HMG_box_dom_sf"/>
</dbReference>
<comment type="caution">
    <text evidence="4">The sequence shown here is derived from an EMBL/GenBank/DDBJ whole genome shotgun (WGS) entry which is preliminary data.</text>
</comment>
<dbReference type="EMBL" id="JAIFTL010000184">
    <property type="protein sequence ID" value="KAG9321768.1"/>
    <property type="molecule type" value="Genomic_DNA"/>
</dbReference>
<feature type="region of interest" description="Disordered" evidence="2">
    <location>
        <begin position="1"/>
        <end position="29"/>
    </location>
</feature>
<dbReference type="InterPro" id="IPR056775">
    <property type="entry name" value="YABBY_C"/>
</dbReference>
<dbReference type="GO" id="GO:0003677">
    <property type="term" value="F:DNA binding"/>
    <property type="evidence" value="ECO:0007669"/>
    <property type="project" value="UniProtKB-UniRule"/>
</dbReference>
<dbReference type="Pfam" id="PF25482">
    <property type="entry name" value="DUF7905"/>
    <property type="match status" value="1"/>
</dbReference>
<feature type="region of interest" description="Disordered" evidence="2">
    <location>
        <begin position="104"/>
        <end position="136"/>
    </location>
</feature>
<evidence type="ECO:0000256" key="1">
    <source>
        <dbReference type="PROSITE-ProRule" id="PRU00267"/>
    </source>
</evidence>
<dbReference type="CDD" id="cd00084">
    <property type="entry name" value="HMG-box_SF"/>
    <property type="match status" value="1"/>
</dbReference>
<feature type="compositionally biased region" description="Basic and acidic residues" evidence="2">
    <location>
        <begin position="111"/>
        <end position="135"/>
    </location>
</feature>
<evidence type="ECO:0000256" key="2">
    <source>
        <dbReference type="SAM" id="MobiDB-lite"/>
    </source>
</evidence>
<dbReference type="GO" id="GO:0005634">
    <property type="term" value="C:nucleus"/>
    <property type="evidence" value="ECO:0007669"/>
    <property type="project" value="UniProtKB-UniRule"/>
</dbReference>
<organism evidence="4 5">
    <name type="scientific">Mortierella alpina</name>
    <name type="common">Oleaginous fungus</name>
    <name type="synonym">Mortierella renispora</name>
    <dbReference type="NCBI Taxonomy" id="64518"/>
    <lineage>
        <taxon>Eukaryota</taxon>
        <taxon>Fungi</taxon>
        <taxon>Fungi incertae sedis</taxon>
        <taxon>Mucoromycota</taxon>
        <taxon>Mortierellomycotina</taxon>
        <taxon>Mortierellomycetes</taxon>
        <taxon>Mortierellales</taxon>
        <taxon>Mortierellaceae</taxon>
        <taxon>Mortierella</taxon>
    </lineage>
</organism>
<dbReference type="SUPFAM" id="SSF47095">
    <property type="entry name" value="HMG-box"/>
    <property type="match status" value="1"/>
</dbReference>
<dbReference type="Pfam" id="PF04690">
    <property type="entry name" value="YABBY"/>
    <property type="match status" value="1"/>
</dbReference>
<proteinExistence type="predicted"/>
<dbReference type="InterPro" id="IPR057227">
    <property type="entry name" value="DUF7905"/>
</dbReference>
<feature type="compositionally biased region" description="Polar residues" evidence="2">
    <location>
        <begin position="11"/>
        <end position="28"/>
    </location>
</feature>
<accession>A0A9P7ZZY2</accession>
<dbReference type="AlphaFoldDB" id="A0A9P7ZZY2"/>